<feature type="compositionally biased region" description="Polar residues" evidence="1">
    <location>
        <begin position="174"/>
        <end position="186"/>
    </location>
</feature>
<organism evidence="2 3">
    <name type="scientific">Tuber melanosporum (strain Mel28)</name>
    <name type="common">Perigord black truffle</name>
    <dbReference type="NCBI Taxonomy" id="656061"/>
    <lineage>
        <taxon>Eukaryota</taxon>
        <taxon>Fungi</taxon>
        <taxon>Dikarya</taxon>
        <taxon>Ascomycota</taxon>
        <taxon>Pezizomycotina</taxon>
        <taxon>Pezizomycetes</taxon>
        <taxon>Pezizales</taxon>
        <taxon>Tuberaceae</taxon>
        <taxon>Tuber</taxon>
    </lineage>
</organism>
<dbReference type="Proteomes" id="UP000006911">
    <property type="component" value="Unassembled WGS sequence"/>
</dbReference>
<feature type="compositionally biased region" description="Low complexity" evidence="1">
    <location>
        <begin position="102"/>
        <end position="111"/>
    </location>
</feature>
<feature type="compositionally biased region" description="Basic and acidic residues" evidence="1">
    <location>
        <begin position="34"/>
        <end position="46"/>
    </location>
</feature>
<dbReference type="InParanoid" id="D5G9T1"/>
<evidence type="ECO:0000313" key="2">
    <source>
        <dbReference type="EMBL" id="CAZ81274.1"/>
    </source>
</evidence>
<protein>
    <submittedName>
        <fullName evidence="2">(Perigord truffle) hypothetical protein</fullName>
    </submittedName>
</protein>
<feature type="compositionally biased region" description="Polar residues" evidence="1">
    <location>
        <begin position="19"/>
        <end position="31"/>
    </location>
</feature>
<feature type="compositionally biased region" description="Low complexity" evidence="1">
    <location>
        <begin position="47"/>
        <end position="56"/>
    </location>
</feature>
<dbReference type="GeneID" id="9188517"/>
<gene>
    <name evidence="2" type="ORF">GSTUM_00005059001</name>
</gene>
<name>D5G9T1_TUBMM</name>
<dbReference type="KEGG" id="tml:GSTUM_00005059001"/>
<reference evidence="2 3" key="1">
    <citation type="journal article" date="2010" name="Nature">
        <title>Perigord black truffle genome uncovers evolutionary origins and mechanisms of symbiosis.</title>
        <authorList>
            <person name="Martin F."/>
            <person name="Kohler A."/>
            <person name="Murat C."/>
            <person name="Balestrini R."/>
            <person name="Coutinho P.M."/>
            <person name="Jaillon O."/>
            <person name="Montanini B."/>
            <person name="Morin E."/>
            <person name="Noel B."/>
            <person name="Percudani R."/>
            <person name="Porcel B."/>
            <person name="Rubini A."/>
            <person name="Amicucci A."/>
            <person name="Amselem J."/>
            <person name="Anthouard V."/>
            <person name="Arcioni S."/>
            <person name="Artiguenave F."/>
            <person name="Aury J.M."/>
            <person name="Ballario P."/>
            <person name="Bolchi A."/>
            <person name="Brenna A."/>
            <person name="Brun A."/>
            <person name="Buee M."/>
            <person name="Cantarel B."/>
            <person name="Chevalier G."/>
            <person name="Couloux A."/>
            <person name="Da Silva C."/>
            <person name="Denoeud F."/>
            <person name="Duplessis S."/>
            <person name="Ghignone S."/>
            <person name="Hilselberger B."/>
            <person name="Iotti M."/>
            <person name="Marcais B."/>
            <person name="Mello A."/>
            <person name="Miranda M."/>
            <person name="Pacioni G."/>
            <person name="Quesneville H."/>
            <person name="Riccioni C."/>
            <person name="Ruotolo R."/>
            <person name="Splivallo R."/>
            <person name="Stocchi V."/>
            <person name="Tisserant E."/>
            <person name="Viscomi A.R."/>
            <person name="Zambonelli A."/>
            <person name="Zampieri E."/>
            <person name="Henrissat B."/>
            <person name="Lebrun M.H."/>
            <person name="Paolocci F."/>
            <person name="Bonfante P."/>
            <person name="Ottonello S."/>
            <person name="Wincker P."/>
        </authorList>
    </citation>
    <scope>NUCLEOTIDE SEQUENCE [LARGE SCALE GENOMIC DNA]</scope>
    <source>
        <strain evidence="2 3">Mel28</strain>
    </source>
</reference>
<feature type="compositionally biased region" description="Basic and acidic residues" evidence="1">
    <location>
        <begin position="157"/>
        <end position="166"/>
    </location>
</feature>
<feature type="region of interest" description="Disordered" evidence="1">
    <location>
        <begin position="1"/>
        <end position="125"/>
    </location>
</feature>
<dbReference type="RefSeq" id="XP_002837083.1">
    <property type="nucleotide sequence ID" value="XM_002837037.1"/>
</dbReference>
<evidence type="ECO:0000256" key="1">
    <source>
        <dbReference type="SAM" id="MobiDB-lite"/>
    </source>
</evidence>
<dbReference type="AlphaFoldDB" id="D5G9T1"/>
<proteinExistence type="predicted"/>
<sequence length="204" mass="22047">MPQGPRNPNEKAVHPPLSDATSDQPSQSQGARVQGRDLDLIQEKQQQRTLQNRQTTSPTIGIASPLEPGQDPQPYGGRQHRPAFGEPLSPGITVSDIHGRSRSSSITSSSSGDETQPQRPELRYSPMLIRHMTMGPEEPLRYEADIAIRGGLVRDGESMAHRRAGEEQLPVSESGVSESAATSSVTLGREVTEDVMSGEQSMDG</sequence>
<evidence type="ECO:0000313" key="3">
    <source>
        <dbReference type="Proteomes" id="UP000006911"/>
    </source>
</evidence>
<dbReference type="HOGENOM" id="CLU_1344112_0_0_1"/>
<accession>D5G9T1</accession>
<feature type="region of interest" description="Disordered" evidence="1">
    <location>
        <begin position="157"/>
        <end position="204"/>
    </location>
</feature>
<keyword evidence="3" id="KW-1185">Reference proteome</keyword>
<dbReference type="EMBL" id="FN430064">
    <property type="protein sequence ID" value="CAZ81274.1"/>
    <property type="molecule type" value="Genomic_DNA"/>
</dbReference>